<evidence type="ECO:0000313" key="3">
    <source>
        <dbReference type="Proteomes" id="UP001295684"/>
    </source>
</evidence>
<organism evidence="2 3">
    <name type="scientific">Euplotes crassus</name>
    <dbReference type="NCBI Taxonomy" id="5936"/>
    <lineage>
        <taxon>Eukaryota</taxon>
        <taxon>Sar</taxon>
        <taxon>Alveolata</taxon>
        <taxon>Ciliophora</taxon>
        <taxon>Intramacronucleata</taxon>
        <taxon>Spirotrichea</taxon>
        <taxon>Hypotrichia</taxon>
        <taxon>Euplotida</taxon>
        <taxon>Euplotidae</taxon>
        <taxon>Moneuplotes</taxon>
    </lineage>
</organism>
<name>A0AAD1U639_EUPCR</name>
<feature type="compositionally biased region" description="Basic and acidic residues" evidence="1">
    <location>
        <begin position="183"/>
        <end position="203"/>
    </location>
</feature>
<protein>
    <submittedName>
        <fullName evidence="2">Uncharacterized protein</fullName>
    </submittedName>
</protein>
<feature type="region of interest" description="Disordered" evidence="1">
    <location>
        <begin position="171"/>
        <end position="204"/>
    </location>
</feature>
<dbReference type="Proteomes" id="UP001295684">
    <property type="component" value="Unassembled WGS sequence"/>
</dbReference>
<evidence type="ECO:0000313" key="2">
    <source>
        <dbReference type="EMBL" id="CAI2362598.1"/>
    </source>
</evidence>
<gene>
    <name evidence="2" type="ORF">ECRASSUSDP1_LOCUS3922</name>
</gene>
<feature type="compositionally biased region" description="Basic and acidic residues" evidence="1">
    <location>
        <begin position="7"/>
        <end position="19"/>
    </location>
</feature>
<feature type="compositionally biased region" description="Basic and acidic residues" evidence="1">
    <location>
        <begin position="472"/>
        <end position="484"/>
    </location>
</feature>
<feature type="region of interest" description="Disordered" evidence="1">
    <location>
        <begin position="435"/>
        <end position="484"/>
    </location>
</feature>
<proteinExistence type="predicted"/>
<feature type="region of interest" description="Disordered" evidence="1">
    <location>
        <begin position="1"/>
        <end position="41"/>
    </location>
</feature>
<feature type="compositionally biased region" description="Polar residues" evidence="1">
    <location>
        <begin position="454"/>
        <end position="471"/>
    </location>
</feature>
<reference evidence="2" key="1">
    <citation type="submission" date="2023-07" db="EMBL/GenBank/DDBJ databases">
        <authorList>
            <consortium name="AG Swart"/>
            <person name="Singh M."/>
            <person name="Singh A."/>
            <person name="Seah K."/>
            <person name="Emmerich C."/>
        </authorList>
    </citation>
    <scope>NUCLEOTIDE SEQUENCE</scope>
    <source>
        <strain evidence="2">DP1</strain>
    </source>
</reference>
<keyword evidence="3" id="KW-1185">Reference proteome</keyword>
<sequence length="484" mass="55392">MKVSVKKVSDRNLPDDKTQAHNVSRGFLSTPGQGQRNRKPRDSFAVMRARNQKHSIGITLPKNKPLIKRIFGVLCCSGSKAPKVKAKQGNIQVDENFNNLVRECESDKISTPNRLKKIPKEEEKSIGSSSKISLLYCTPDEQKKALSATHQSSRKLPIQDMKMKAKDALGIPSERLPNKSRSFSREPDKLHKEENKNLLDPDSKSPINKIESIIHRRFTFGMKTRQEMKMKIKESMKKDPHRRFSFTKKNPPLIKLIYQESQNQLLNSNVYMKDQASVASESNESENKKEEDRVKIRNDQVNLPVVKCLDPNKPVRNDDKHNSVDKDIFQVHPFIAEGLQEMRRSSVALTQKEHELAQSIQLQRQKSDGIGPLDIDENYLMFGGDKSLEDIVSQNSPIRSKALLNGYKQKVKAKIERNRRMSVKVTHFSINKLRREKRTSEKSKFSKGRSSRKTVQAQTMKSSHRSNQLSSRECEEIGKTPKAN</sequence>
<dbReference type="AlphaFoldDB" id="A0AAD1U639"/>
<dbReference type="EMBL" id="CAMPGE010003751">
    <property type="protein sequence ID" value="CAI2362598.1"/>
    <property type="molecule type" value="Genomic_DNA"/>
</dbReference>
<comment type="caution">
    <text evidence="2">The sequence shown here is derived from an EMBL/GenBank/DDBJ whole genome shotgun (WGS) entry which is preliminary data.</text>
</comment>
<evidence type="ECO:0000256" key="1">
    <source>
        <dbReference type="SAM" id="MobiDB-lite"/>
    </source>
</evidence>
<accession>A0AAD1U639</accession>